<sequence>MATTTGLPPYPGHGSVTRRQRDSAELERIKIRAQERERRVDRRVERLRDIPRLPPLPVYDRGVLEAHRAAKIGRARQEELANRLALLGRTTRTRSTDALLSRDNSDSEHRGTERRALSTMFGGSSSDDGGALREAFNAIEEADEEPSPNGSDDSDYQDTPSADRDAKEDEQQDEDDAEEDDENQGGEDDEEESEEDEEEAENEDGDESEQDDEEETDDKFGVAPNLHQIAHQRLKKTQRVRRPFPHFIDGFGTTFDSWADFHEAFEKFQRGTFQQFSKRTSTSVILRNKQIKDQAGTAKRTKKNTRKEVKLLPETWIQYSKTWKCTHGQKYKSRGKGKRKHKLVRGIECSAKVNARVTPNSAGVWVIKVSASGNHNHDLSEHLWESYAENRTVKDSQLANDVAVLHKAGKKTILRDVHNMLQRMKTKENASLTDAQRAFAVMGEFCGQDGCNSAEVLVDSDTNVARVLTFQTAKMKRLFKAFPEVVMVDSTHNTNENRYKLFSFVVHDVFGKGQYVHHALIESEHKVNLRKVIEIFKRDNPSWNQIRVIMTDKAVHEKDVLQEMFPDARQLLCQWHVVTWLKKQVARLAPGVKKEAKALMSLLVYARSRQEYEDARGCMLEKLGGDTSHPLYKTFMENWDNSQEEWVAYKRGNVPHLTNNTNNRIESKWGKIKDVINGAYTIDQLLSMLITFQEYAEDQYLAEYHRVGDEDPELASLALQISPFVFDLVANQHALATGPNADYDFEHGQPGSAILTSTRTGNTYKVNSMRSICNCIFMQTCLLPCRHILFVRSKCNYETIIPPMRFFSTRWIVHSPANNIGEGDIPRGGLRQATCPPLSKQPPVTSVARYCQTKALAGKIVDRMALQSTPTFQVAFRWLEDFYEALNAGDVVAFTEHDDSAFPGLSQVSSVGGARLSQLSFANGEIPEDQGSTDIDVDAVDNGVEVDIAVDPRT</sequence>
<feature type="compositionally biased region" description="Acidic residues" evidence="2">
    <location>
        <begin position="170"/>
        <end position="217"/>
    </location>
</feature>
<dbReference type="PANTHER" id="PTHR31569:SF4">
    <property type="entry name" value="SWIM-TYPE DOMAIN-CONTAINING PROTEIN"/>
    <property type="match status" value="1"/>
</dbReference>
<proteinExistence type="predicted"/>
<dbReference type="PANTHER" id="PTHR31569">
    <property type="entry name" value="SWIM-TYPE DOMAIN-CONTAINING PROTEIN"/>
    <property type="match status" value="1"/>
</dbReference>
<dbReference type="Proteomes" id="UP000434957">
    <property type="component" value="Unassembled WGS sequence"/>
</dbReference>
<feature type="compositionally biased region" description="Acidic residues" evidence="2">
    <location>
        <begin position="140"/>
        <end position="156"/>
    </location>
</feature>
<keyword evidence="5" id="KW-1185">Reference proteome</keyword>
<organism evidence="4 5">
    <name type="scientific">Phytophthora rubi</name>
    <dbReference type="NCBI Taxonomy" id="129364"/>
    <lineage>
        <taxon>Eukaryota</taxon>
        <taxon>Sar</taxon>
        <taxon>Stramenopiles</taxon>
        <taxon>Oomycota</taxon>
        <taxon>Peronosporomycetes</taxon>
        <taxon>Peronosporales</taxon>
        <taxon>Peronosporaceae</taxon>
        <taxon>Phytophthora</taxon>
    </lineage>
</organism>
<keyword evidence="1" id="KW-0862">Zinc</keyword>
<evidence type="ECO:0000313" key="4">
    <source>
        <dbReference type="EMBL" id="KAE9281923.1"/>
    </source>
</evidence>
<keyword evidence="1" id="KW-0479">Metal-binding</keyword>
<dbReference type="PROSITE" id="PS50966">
    <property type="entry name" value="ZF_SWIM"/>
    <property type="match status" value="1"/>
</dbReference>
<feature type="domain" description="SWIM-type" evidence="3">
    <location>
        <begin position="764"/>
        <end position="796"/>
    </location>
</feature>
<protein>
    <recommendedName>
        <fullName evidence="3">SWIM-type domain-containing protein</fullName>
    </recommendedName>
</protein>
<dbReference type="InterPro" id="IPR052579">
    <property type="entry name" value="Zinc_finger_SWIM"/>
</dbReference>
<gene>
    <name evidence="4" type="ORF">PR003_g27541</name>
</gene>
<feature type="compositionally biased region" description="Basic and acidic residues" evidence="2">
    <location>
        <begin position="103"/>
        <end position="116"/>
    </location>
</feature>
<feature type="compositionally biased region" description="Basic and acidic residues" evidence="2">
    <location>
        <begin position="19"/>
        <end position="40"/>
    </location>
</feature>
<dbReference type="GO" id="GO:0008270">
    <property type="term" value="F:zinc ion binding"/>
    <property type="evidence" value="ECO:0007669"/>
    <property type="project" value="UniProtKB-KW"/>
</dbReference>
<evidence type="ECO:0000256" key="1">
    <source>
        <dbReference type="PROSITE-ProRule" id="PRU00325"/>
    </source>
</evidence>
<dbReference type="InterPro" id="IPR048324">
    <property type="entry name" value="ZSWIM1-3_RNaseH-like"/>
</dbReference>
<name>A0A6A4C0Q6_9STRA</name>
<reference evidence="4 5" key="1">
    <citation type="submission" date="2018-08" db="EMBL/GenBank/DDBJ databases">
        <title>Genomic investigation of the strawberry pathogen Phytophthora fragariae indicates pathogenicity is determined by transcriptional variation in three key races.</title>
        <authorList>
            <person name="Adams T.M."/>
            <person name="Armitage A.D."/>
            <person name="Sobczyk M.K."/>
            <person name="Bates H.J."/>
            <person name="Dunwell J.M."/>
            <person name="Nellist C.F."/>
            <person name="Harrison R.J."/>
        </authorList>
    </citation>
    <scope>NUCLEOTIDE SEQUENCE [LARGE SCALE GENOMIC DNA]</scope>
    <source>
        <strain evidence="4 5">SCRP333</strain>
    </source>
</reference>
<feature type="region of interest" description="Disordered" evidence="2">
    <location>
        <begin position="96"/>
        <end position="225"/>
    </location>
</feature>
<evidence type="ECO:0000313" key="5">
    <source>
        <dbReference type="Proteomes" id="UP000434957"/>
    </source>
</evidence>
<dbReference type="InterPro" id="IPR007527">
    <property type="entry name" value="Znf_SWIM"/>
</dbReference>
<keyword evidence="1" id="KW-0863">Zinc-finger</keyword>
<evidence type="ECO:0000259" key="3">
    <source>
        <dbReference type="PROSITE" id="PS50966"/>
    </source>
</evidence>
<accession>A0A6A4C0Q6</accession>
<feature type="region of interest" description="Disordered" evidence="2">
    <location>
        <begin position="1"/>
        <end position="40"/>
    </location>
</feature>
<evidence type="ECO:0000256" key="2">
    <source>
        <dbReference type="SAM" id="MobiDB-lite"/>
    </source>
</evidence>
<dbReference type="AlphaFoldDB" id="A0A6A4C0Q6"/>
<dbReference type="EMBL" id="QXFT01003881">
    <property type="protein sequence ID" value="KAE9281923.1"/>
    <property type="molecule type" value="Genomic_DNA"/>
</dbReference>
<dbReference type="Pfam" id="PF21056">
    <property type="entry name" value="ZSWIM1-3_RNaseH-like"/>
    <property type="match status" value="1"/>
</dbReference>
<comment type="caution">
    <text evidence="4">The sequence shown here is derived from an EMBL/GenBank/DDBJ whole genome shotgun (WGS) entry which is preliminary data.</text>
</comment>